<dbReference type="InterPro" id="IPR016137">
    <property type="entry name" value="RGS"/>
</dbReference>
<dbReference type="Pfam" id="PF04784">
    <property type="entry name" value="DUF547"/>
    <property type="match status" value="1"/>
</dbReference>
<evidence type="ECO:0000313" key="4">
    <source>
        <dbReference type="Proteomes" id="UP001150062"/>
    </source>
</evidence>
<reference evidence="3" key="1">
    <citation type="submission" date="2022-08" db="EMBL/GenBank/DDBJ databases">
        <title>Novel sulfate-reducing endosymbionts in the free-living metamonad Anaeramoeba.</title>
        <authorList>
            <person name="Jerlstrom-Hultqvist J."/>
            <person name="Cepicka I."/>
            <person name="Gallot-Lavallee L."/>
            <person name="Salas-Leiva D."/>
            <person name="Curtis B.A."/>
            <person name="Zahonova K."/>
            <person name="Pipaliya S."/>
            <person name="Dacks J."/>
            <person name="Roger A.J."/>
        </authorList>
    </citation>
    <scope>NUCLEOTIDE SEQUENCE</scope>
    <source>
        <strain evidence="3">Schooner1</strain>
    </source>
</reference>
<evidence type="ECO:0000259" key="2">
    <source>
        <dbReference type="PROSITE" id="PS50132"/>
    </source>
</evidence>
<name>A0ABQ8YDT7_9EUKA</name>
<keyword evidence="4" id="KW-1185">Reference proteome</keyword>
<feature type="compositionally biased region" description="Basic residues" evidence="1">
    <location>
        <begin position="155"/>
        <end position="179"/>
    </location>
</feature>
<feature type="compositionally biased region" description="Basic and acidic residues" evidence="1">
    <location>
        <begin position="303"/>
        <end position="312"/>
    </location>
</feature>
<feature type="region of interest" description="Disordered" evidence="1">
    <location>
        <begin position="124"/>
        <end position="184"/>
    </location>
</feature>
<comment type="caution">
    <text evidence="3">The sequence shown here is derived from an EMBL/GenBank/DDBJ whole genome shotgun (WGS) entry which is preliminary data.</text>
</comment>
<feature type="region of interest" description="Disordered" evidence="1">
    <location>
        <begin position="303"/>
        <end position="347"/>
    </location>
</feature>
<feature type="region of interest" description="Disordered" evidence="1">
    <location>
        <begin position="790"/>
        <end position="851"/>
    </location>
</feature>
<protein>
    <submittedName>
        <fullName evidence="3">Electron carrier/ protein disulfide oxidoreductase</fullName>
    </submittedName>
</protein>
<evidence type="ECO:0000256" key="1">
    <source>
        <dbReference type="SAM" id="MobiDB-lite"/>
    </source>
</evidence>
<dbReference type="PANTHER" id="PTHR34386:SF1">
    <property type="entry name" value="GLUTAREDOXIN-LIKE PROTEIN NRDH"/>
    <property type="match status" value="1"/>
</dbReference>
<dbReference type="Pfam" id="PF00615">
    <property type="entry name" value="RGS"/>
    <property type="match status" value="1"/>
</dbReference>
<dbReference type="InterPro" id="IPR036305">
    <property type="entry name" value="RGS_sf"/>
</dbReference>
<feature type="compositionally biased region" description="Low complexity" evidence="1">
    <location>
        <begin position="790"/>
        <end position="817"/>
    </location>
</feature>
<dbReference type="Gene3D" id="1.10.167.10">
    <property type="entry name" value="Regulator of G-protein Signalling 4, domain 2"/>
    <property type="match status" value="1"/>
</dbReference>
<dbReference type="Proteomes" id="UP001150062">
    <property type="component" value="Unassembled WGS sequence"/>
</dbReference>
<dbReference type="PANTHER" id="PTHR34386">
    <property type="entry name" value="GLUTAREDOXIN"/>
    <property type="match status" value="1"/>
</dbReference>
<feature type="compositionally biased region" description="Low complexity" evidence="1">
    <location>
        <begin position="838"/>
        <end position="851"/>
    </location>
</feature>
<dbReference type="SUPFAM" id="SSF48097">
    <property type="entry name" value="Regulator of G-protein signaling, RGS"/>
    <property type="match status" value="1"/>
</dbReference>
<feature type="compositionally biased region" description="Basic residues" evidence="1">
    <location>
        <begin position="322"/>
        <end position="332"/>
    </location>
</feature>
<dbReference type="InterPro" id="IPR051548">
    <property type="entry name" value="Grx-like_ET"/>
</dbReference>
<sequence length="1113" mass="131999">MGQTLSTFPNIPKLSKKKLTSRIKRLDISSEGVLHILPSTAIIQANKKSVEVLGRTKTLIINKSIKNILPQQQPHLSLSTDDFLVEMGKKIHKIKHSFLDLVFAFQKLEGNTDNNRNNCLTEILPVEKDHKNANENKNKNKNENENQKEKDLKKQKEKKKKKKKNKTKRKIKRKRKRSKKIQDKKSHNTLIWVNAVVIPFLVNRKLYYEVWFRPTNRPKRLIKKNATIQHLTESCYNLQKQIKKFQKHRPRSPLNNDLDNTRMTLNGCVQNNNLLTSQIDQINLEIKELKNLISKRSASFIDEHNETMENKKSNKNGNGNKKNNHKRVKQKQKQKEKEKEKEIEKEKENYSFKTELETYLYRLNLKNKKLRFELKKRQGTTLSSQIMYRVNELKLKSNKFKGVTKNLTNQKKFIDTEIIQKKLQMEYIIQNRNERFCKSEEFQILNQEKNTINQSLEETQKRINIYLNYLKSTRNENQQQSVRMTLSNQIKKIIHKNNQLMLEINKLKSHYQDLQDSTESDSLNLSSDEDDQVPDKSKLLHPIMEIVKMSPKSQDDFLLRKKLSGINNMNQRRQNLLKIQGKAQSPLSNDFIVRSQSLSHLRENNNNIDLPNFTRKKKKSLLFKDILKENTFEELFNYPLAIQYYKEYLSERMIIEPFLFYCDVQDFKKCFNQEDADELTAYFLDNYIYKMSTFSLDIKEETRKNIIKKWAEDDFSVDIFEEIEKKYYHVLSNQYFKEFQKSYLYSELEKCTISENYRYTNNNYFDAELCSQNIQSETLNSIIKYNKNEQNQQNEQNEQNQPNEPNGPNGPNEQNEQNEQKEQKEQNEQKEQKEQNKQNEQNQKNQQLQQLQIKEKKASKIDKNLISQLLLMLNHNYTNNYGSINCEKLTLSLPYKKFLVNCSELQNIDLQKLSQQSISTRKSFFINLYNILLVHSLLNNEIPKNYNSYKQFLNYSKYNLGGSIISLSDIKFGIFKLGSLKKNKKYLLPKELKKLEFNTPDPRIHFSLISPTEQSPILDIFDSDTLYDKLNQTTEKYISKNVLIDSEKEIISLPPIFTKYYSDFGLNVSQSIFWIQNYIKSNNVINMINYSIQPMQLKITQEIKFISDDELTK</sequence>
<dbReference type="PROSITE" id="PS50132">
    <property type="entry name" value="RGS"/>
    <property type="match status" value="1"/>
</dbReference>
<dbReference type="InterPro" id="IPR044926">
    <property type="entry name" value="RGS_subdomain_2"/>
</dbReference>
<gene>
    <name evidence="3" type="ORF">M0813_02615</name>
</gene>
<accession>A0ABQ8YDT7</accession>
<feature type="compositionally biased region" description="Basic and acidic residues" evidence="1">
    <location>
        <begin position="125"/>
        <end position="154"/>
    </location>
</feature>
<organism evidence="3 4">
    <name type="scientific">Anaeramoeba flamelloides</name>
    <dbReference type="NCBI Taxonomy" id="1746091"/>
    <lineage>
        <taxon>Eukaryota</taxon>
        <taxon>Metamonada</taxon>
        <taxon>Anaeramoebidae</taxon>
        <taxon>Anaeramoeba</taxon>
    </lineage>
</organism>
<dbReference type="SMART" id="SM00315">
    <property type="entry name" value="RGS"/>
    <property type="match status" value="1"/>
</dbReference>
<feature type="compositionally biased region" description="Basic and acidic residues" evidence="1">
    <location>
        <begin position="333"/>
        <end position="347"/>
    </location>
</feature>
<evidence type="ECO:0000313" key="3">
    <source>
        <dbReference type="EMBL" id="KAJ6242767.1"/>
    </source>
</evidence>
<dbReference type="InterPro" id="IPR006869">
    <property type="entry name" value="DUF547"/>
</dbReference>
<proteinExistence type="predicted"/>
<dbReference type="EMBL" id="JAOAOG010000173">
    <property type="protein sequence ID" value="KAJ6242767.1"/>
    <property type="molecule type" value="Genomic_DNA"/>
</dbReference>
<feature type="compositionally biased region" description="Basic and acidic residues" evidence="1">
    <location>
        <begin position="818"/>
        <end position="837"/>
    </location>
</feature>
<feature type="domain" description="RGS" evidence="2">
    <location>
        <begin position="631"/>
        <end position="749"/>
    </location>
</feature>